<feature type="non-terminal residue" evidence="1">
    <location>
        <position position="1"/>
    </location>
</feature>
<protein>
    <submittedName>
        <fullName evidence="1">Uncharacterized protein</fullName>
    </submittedName>
</protein>
<reference evidence="1 2" key="1">
    <citation type="submission" date="2021-05" db="EMBL/GenBank/DDBJ databases">
        <title>Genome Assembly of Synthetic Allotetraploid Brassica napus Reveals Homoeologous Exchanges between Subgenomes.</title>
        <authorList>
            <person name="Davis J.T."/>
        </authorList>
    </citation>
    <scope>NUCLEOTIDE SEQUENCE [LARGE SCALE GENOMIC DNA]</scope>
    <source>
        <strain evidence="2">cv. Da-Ae</strain>
        <tissue evidence="1">Seedling</tissue>
    </source>
</reference>
<gene>
    <name evidence="1" type="ORF">HID58_087629</name>
</gene>
<organism evidence="1 2">
    <name type="scientific">Brassica napus</name>
    <name type="common">Rape</name>
    <dbReference type="NCBI Taxonomy" id="3708"/>
    <lineage>
        <taxon>Eukaryota</taxon>
        <taxon>Viridiplantae</taxon>
        <taxon>Streptophyta</taxon>
        <taxon>Embryophyta</taxon>
        <taxon>Tracheophyta</taxon>
        <taxon>Spermatophyta</taxon>
        <taxon>Magnoliopsida</taxon>
        <taxon>eudicotyledons</taxon>
        <taxon>Gunneridae</taxon>
        <taxon>Pentapetalae</taxon>
        <taxon>rosids</taxon>
        <taxon>malvids</taxon>
        <taxon>Brassicales</taxon>
        <taxon>Brassicaceae</taxon>
        <taxon>Brassiceae</taxon>
        <taxon>Brassica</taxon>
    </lineage>
</organism>
<keyword evidence="2" id="KW-1185">Reference proteome</keyword>
<comment type="caution">
    <text evidence="1">The sequence shown here is derived from an EMBL/GenBank/DDBJ whole genome shotgun (WGS) entry which is preliminary data.</text>
</comment>
<dbReference type="Proteomes" id="UP000824890">
    <property type="component" value="Unassembled WGS sequence"/>
</dbReference>
<sequence>RKLLRRAFYPLDEDIFELSSKKFFSDTNAFVSFGDRFLDSSRVTCIQKLKLTLCNNANTVDDTFYSTSWIGAAIKRKIQHLDIYKAGYGFFTHSRLRLHSCETLVYLRLFMVFLDDAVCVAYLTMYLEENWHHGDAHLKETYLILPVKLSHLIYIDTQVYRVHSWSLESLNIEITPKVFYRTVAGILAKKKIVLLLELLSMLLYKTLDLISEQMYHREVAFVIFSRGFLGSNSRRYDNISKQNHCLNLNTYVLPVRFSTRYQFDMEQNGYNDYSEPPSVEENQYVPKCFRSSLEFVDIKLHEVGKLLP</sequence>
<evidence type="ECO:0000313" key="2">
    <source>
        <dbReference type="Proteomes" id="UP000824890"/>
    </source>
</evidence>
<dbReference type="EMBL" id="JAGKQM010000019">
    <property type="protein sequence ID" value="KAH0859368.1"/>
    <property type="molecule type" value="Genomic_DNA"/>
</dbReference>
<accession>A0ABQ7XTW4</accession>
<proteinExistence type="predicted"/>
<name>A0ABQ7XTW4_BRANA</name>
<evidence type="ECO:0000313" key="1">
    <source>
        <dbReference type="EMBL" id="KAH0859368.1"/>
    </source>
</evidence>